<dbReference type="PROSITE" id="PS50987">
    <property type="entry name" value="HTH_ARSR_2"/>
    <property type="match status" value="1"/>
</dbReference>
<keyword evidence="3" id="KW-1185">Reference proteome</keyword>
<dbReference type="Proteomes" id="UP000274350">
    <property type="component" value="Chromosome"/>
</dbReference>
<dbReference type="AlphaFoldDB" id="A0A6M4A5W4"/>
<dbReference type="GO" id="GO:0097063">
    <property type="term" value="F:cadmium ion sensor activity"/>
    <property type="evidence" value="ECO:0007669"/>
    <property type="project" value="TreeGrafter"/>
</dbReference>
<dbReference type="PANTHER" id="PTHR39168:SF1">
    <property type="entry name" value="TRANSCRIPTIONAL REGULATORY PROTEIN"/>
    <property type="match status" value="1"/>
</dbReference>
<organism evidence="2 3">
    <name type="scientific">Undibacterium piscinae</name>
    <dbReference type="NCBI Taxonomy" id="2495591"/>
    <lineage>
        <taxon>Bacteria</taxon>
        <taxon>Pseudomonadati</taxon>
        <taxon>Pseudomonadota</taxon>
        <taxon>Betaproteobacteria</taxon>
        <taxon>Burkholderiales</taxon>
        <taxon>Oxalobacteraceae</taxon>
        <taxon>Undibacterium</taxon>
    </lineage>
</organism>
<dbReference type="OrthoDB" id="9797716at2"/>
<protein>
    <submittedName>
        <fullName evidence="2">Helix-turn-helix transcriptional regulator</fullName>
    </submittedName>
</protein>
<dbReference type="GO" id="GO:0010288">
    <property type="term" value="P:response to lead ion"/>
    <property type="evidence" value="ECO:0007669"/>
    <property type="project" value="TreeGrafter"/>
</dbReference>
<gene>
    <name evidence="2" type="ORF">EJG51_012635</name>
</gene>
<dbReference type="NCBIfam" id="NF033788">
    <property type="entry name" value="HTH_metalloreg"/>
    <property type="match status" value="1"/>
</dbReference>
<dbReference type="InterPro" id="IPR036388">
    <property type="entry name" value="WH-like_DNA-bd_sf"/>
</dbReference>
<dbReference type="EMBL" id="CP051152">
    <property type="protein sequence ID" value="QJQ06545.1"/>
    <property type="molecule type" value="Genomic_DNA"/>
</dbReference>
<dbReference type="GO" id="GO:0046686">
    <property type="term" value="P:response to cadmium ion"/>
    <property type="evidence" value="ECO:0007669"/>
    <property type="project" value="TreeGrafter"/>
</dbReference>
<dbReference type="CDD" id="cd00090">
    <property type="entry name" value="HTH_ARSR"/>
    <property type="match status" value="1"/>
</dbReference>
<accession>A0A6M4A5W4</accession>
<evidence type="ECO:0000259" key="1">
    <source>
        <dbReference type="PROSITE" id="PS50987"/>
    </source>
</evidence>
<dbReference type="Pfam" id="PF01022">
    <property type="entry name" value="HTH_5"/>
    <property type="match status" value="1"/>
</dbReference>
<dbReference type="PRINTS" id="PR00778">
    <property type="entry name" value="HTHARSR"/>
</dbReference>
<dbReference type="InterPro" id="IPR001845">
    <property type="entry name" value="HTH_ArsR_DNA-bd_dom"/>
</dbReference>
<proteinExistence type="predicted"/>
<feature type="domain" description="HTH arsR-type" evidence="1">
    <location>
        <begin position="2"/>
        <end position="97"/>
    </location>
</feature>
<dbReference type="SUPFAM" id="SSF46785">
    <property type="entry name" value="Winged helix' DNA-binding domain"/>
    <property type="match status" value="1"/>
</dbReference>
<name>A0A6M4A5W4_9BURK</name>
<dbReference type="GO" id="GO:0003700">
    <property type="term" value="F:DNA-binding transcription factor activity"/>
    <property type="evidence" value="ECO:0007669"/>
    <property type="project" value="InterPro"/>
</dbReference>
<dbReference type="InterPro" id="IPR011991">
    <property type="entry name" value="ArsR-like_HTH"/>
</dbReference>
<dbReference type="KEGG" id="upi:EJG51_012635"/>
<reference evidence="2 3" key="1">
    <citation type="journal article" date="2019" name="Int. J. Syst. Evol. Microbiol.">
        <title>Undibacterium piscinae sp. nov., isolated from Korean shiner intestine.</title>
        <authorList>
            <person name="Lee S.Y."/>
            <person name="Kang W."/>
            <person name="Kim P.S."/>
            <person name="Kim H.S."/>
            <person name="Sung H."/>
            <person name="Shin N.R."/>
            <person name="Whon T.W."/>
            <person name="Yun J.H."/>
            <person name="Lee J.Y."/>
            <person name="Lee J.Y."/>
            <person name="Jung M.J."/>
            <person name="Jeong Y.S."/>
            <person name="Tak E.J."/>
            <person name="Han J.E."/>
            <person name="Hyun D.W."/>
            <person name="Kang M.S."/>
            <person name="Lee K.E."/>
            <person name="Lee B.H."/>
            <person name="Bae J.W."/>
        </authorList>
    </citation>
    <scope>NUCLEOTIDE SEQUENCE [LARGE SCALE GENOMIC DNA]</scope>
    <source>
        <strain evidence="2 3">S11R28</strain>
    </source>
</reference>
<evidence type="ECO:0000313" key="3">
    <source>
        <dbReference type="Proteomes" id="UP000274350"/>
    </source>
</evidence>
<dbReference type="SMART" id="SM00418">
    <property type="entry name" value="HTH_ARSR"/>
    <property type="match status" value="1"/>
</dbReference>
<dbReference type="GO" id="GO:0032791">
    <property type="term" value="F:lead ion binding"/>
    <property type="evidence" value="ECO:0007669"/>
    <property type="project" value="TreeGrafter"/>
</dbReference>
<dbReference type="InterPro" id="IPR052543">
    <property type="entry name" value="HTH_Metal-responsive_Reg"/>
</dbReference>
<dbReference type="PANTHER" id="PTHR39168">
    <property type="entry name" value="TRANSCRIPTIONAL REGULATOR-RELATED"/>
    <property type="match status" value="1"/>
</dbReference>
<dbReference type="Gene3D" id="1.10.10.10">
    <property type="entry name" value="Winged helix-like DNA-binding domain superfamily/Winged helix DNA-binding domain"/>
    <property type="match status" value="1"/>
</dbReference>
<sequence length="232" mass="25104">MHADYADTRLAQLAAAIAEPARARILCCLMDGHARTSTELATVAEVSPSTTSVHLSKLKQQNLVKLMTQGKHRYYQLASAEVAAALEALLSLAGVTKTRFVPNTPARLRHARTCYDHMAGTVAVQIHDCIMERGWLLPGASDDPAYSLSEAGQNGLQEIGVDVGATLKLRRRFACSCLDWSERRPHLGGALGAALLSLMLQRGWVTRDLDSRALSISKQGGLALQRLFGIAM</sequence>
<dbReference type="GO" id="GO:0003677">
    <property type="term" value="F:DNA binding"/>
    <property type="evidence" value="ECO:0007669"/>
    <property type="project" value="TreeGrafter"/>
</dbReference>
<evidence type="ECO:0000313" key="2">
    <source>
        <dbReference type="EMBL" id="QJQ06545.1"/>
    </source>
</evidence>
<dbReference type="InterPro" id="IPR036390">
    <property type="entry name" value="WH_DNA-bd_sf"/>
</dbReference>